<dbReference type="Gene3D" id="1.10.10.10">
    <property type="entry name" value="Winged helix-like DNA-binding domain superfamily/Winged helix DNA-binding domain"/>
    <property type="match status" value="1"/>
</dbReference>
<organism evidence="2 3">
    <name type="scientific">Microbacterium oleivorans</name>
    <dbReference type="NCBI Taxonomy" id="273677"/>
    <lineage>
        <taxon>Bacteria</taxon>
        <taxon>Bacillati</taxon>
        <taxon>Actinomycetota</taxon>
        <taxon>Actinomycetes</taxon>
        <taxon>Micrococcales</taxon>
        <taxon>Microbacteriaceae</taxon>
        <taxon>Microbacterium</taxon>
    </lineage>
</organism>
<proteinExistence type="predicted"/>
<dbReference type="PANTHER" id="PTHR33164:SF43">
    <property type="entry name" value="HTH-TYPE TRANSCRIPTIONAL REPRESSOR YETL"/>
    <property type="match status" value="1"/>
</dbReference>
<evidence type="ECO:0000313" key="2">
    <source>
        <dbReference type="EMBL" id="QLD10975.1"/>
    </source>
</evidence>
<dbReference type="Pfam" id="PF01047">
    <property type="entry name" value="MarR"/>
    <property type="match status" value="1"/>
</dbReference>
<dbReference type="SMART" id="SM00347">
    <property type="entry name" value="HTH_MARR"/>
    <property type="match status" value="1"/>
</dbReference>
<dbReference type="EMBL" id="CP058316">
    <property type="protein sequence ID" value="QLD10975.1"/>
    <property type="molecule type" value="Genomic_DNA"/>
</dbReference>
<reference evidence="2 3" key="1">
    <citation type="submission" date="2020-06" db="EMBL/GenBank/DDBJ databases">
        <authorList>
            <person name="Jo H."/>
        </authorList>
    </citation>
    <scope>NUCLEOTIDE SEQUENCE [LARGE SCALE GENOMIC DNA]</scope>
    <source>
        <strain evidence="2 3">I46</strain>
    </source>
</reference>
<dbReference type="GO" id="GO:0006950">
    <property type="term" value="P:response to stress"/>
    <property type="evidence" value="ECO:0007669"/>
    <property type="project" value="TreeGrafter"/>
</dbReference>
<dbReference type="AlphaFoldDB" id="A0A7D5IY48"/>
<name>A0A7D5IY48_9MICO</name>
<dbReference type="InterPro" id="IPR036390">
    <property type="entry name" value="WH_DNA-bd_sf"/>
</dbReference>
<dbReference type="PROSITE" id="PS50995">
    <property type="entry name" value="HTH_MARR_2"/>
    <property type="match status" value="1"/>
</dbReference>
<dbReference type="InterPro" id="IPR000835">
    <property type="entry name" value="HTH_MarR-typ"/>
</dbReference>
<evidence type="ECO:0000313" key="3">
    <source>
        <dbReference type="Proteomes" id="UP000509638"/>
    </source>
</evidence>
<dbReference type="Proteomes" id="UP000509638">
    <property type="component" value="Chromosome"/>
</dbReference>
<sequence length="162" mass="17222">MTRTATRSTTRSTTAAELRYAILAAQREGNRLLAAQLKPLDVTPSQAEVITVLGERGPLTLKGLGELLVCETGSPSRLVDSLVRRGIVDRVDNPTDRREVLLELTADGQKLRPRVAKAEASINDALLDAFGDDGVAAVAAKARDFLAGSNAGAALERRFGGR</sequence>
<dbReference type="PANTHER" id="PTHR33164">
    <property type="entry name" value="TRANSCRIPTIONAL REGULATOR, MARR FAMILY"/>
    <property type="match status" value="1"/>
</dbReference>
<dbReference type="GO" id="GO:0003700">
    <property type="term" value="F:DNA-binding transcription factor activity"/>
    <property type="evidence" value="ECO:0007669"/>
    <property type="project" value="InterPro"/>
</dbReference>
<dbReference type="SUPFAM" id="SSF46785">
    <property type="entry name" value="Winged helix' DNA-binding domain"/>
    <property type="match status" value="1"/>
</dbReference>
<accession>A0A7D5IY48</accession>
<evidence type="ECO:0000259" key="1">
    <source>
        <dbReference type="PROSITE" id="PS50995"/>
    </source>
</evidence>
<dbReference type="RefSeq" id="WP_178010537.1">
    <property type="nucleotide sequence ID" value="NZ_CP058316.1"/>
</dbReference>
<gene>
    <name evidence="2" type="ORF">HW566_03730</name>
</gene>
<feature type="domain" description="HTH marR-type" evidence="1">
    <location>
        <begin position="15"/>
        <end position="147"/>
    </location>
</feature>
<dbReference type="InterPro" id="IPR036388">
    <property type="entry name" value="WH-like_DNA-bd_sf"/>
</dbReference>
<dbReference type="InterPro" id="IPR039422">
    <property type="entry name" value="MarR/SlyA-like"/>
</dbReference>
<dbReference type="PRINTS" id="PR00598">
    <property type="entry name" value="HTHMARR"/>
</dbReference>
<protein>
    <submittedName>
        <fullName evidence="2">MarR family transcriptional regulator</fullName>
    </submittedName>
</protein>